<gene>
    <name evidence="2" type="ORF">NLJ89_g10467</name>
</gene>
<evidence type="ECO:0000313" key="3">
    <source>
        <dbReference type="Proteomes" id="UP001148786"/>
    </source>
</evidence>
<name>A0A9W8MNX0_9AGAR</name>
<comment type="caution">
    <text evidence="2">The sequence shown here is derived from an EMBL/GenBank/DDBJ whole genome shotgun (WGS) entry which is preliminary data.</text>
</comment>
<reference evidence="2" key="1">
    <citation type="submission" date="2022-07" db="EMBL/GenBank/DDBJ databases">
        <title>Genome Sequence of Agrocybe chaxingu.</title>
        <authorList>
            <person name="Buettner E."/>
        </authorList>
    </citation>
    <scope>NUCLEOTIDE SEQUENCE</scope>
    <source>
        <strain evidence="2">MP-N11</strain>
    </source>
</reference>
<feature type="region of interest" description="Disordered" evidence="1">
    <location>
        <begin position="1"/>
        <end position="52"/>
    </location>
</feature>
<protein>
    <submittedName>
        <fullName evidence="2">Uncharacterized protein</fullName>
    </submittedName>
</protein>
<dbReference type="AlphaFoldDB" id="A0A9W8MNX0"/>
<evidence type="ECO:0000313" key="2">
    <source>
        <dbReference type="EMBL" id="KAJ3496554.1"/>
    </source>
</evidence>
<sequence length="76" mass="8255">MSEDSSSITTPTSLDSIPASAMSLQSPNPLPEDPSPPTSSKGKEKEPVVEEDEDYISKPRFWVIATCSTSLYTYSI</sequence>
<feature type="compositionally biased region" description="Polar residues" evidence="1">
    <location>
        <begin position="1"/>
        <end position="15"/>
    </location>
</feature>
<feature type="compositionally biased region" description="Pro residues" evidence="1">
    <location>
        <begin position="28"/>
        <end position="37"/>
    </location>
</feature>
<dbReference type="EMBL" id="JANKHO010001930">
    <property type="protein sequence ID" value="KAJ3496554.1"/>
    <property type="molecule type" value="Genomic_DNA"/>
</dbReference>
<organism evidence="2 3">
    <name type="scientific">Agrocybe chaxingu</name>
    <dbReference type="NCBI Taxonomy" id="84603"/>
    <lineage>
        <taxon>Eukaryota</taxon>
        <taxon>Fungi</taxon>
        <taxon>Dikarya</taxon>
        <taxon>Basidiomycota</taxon>
        <taxon>Agaricomycotina</taxon>
        <taxon>Agaricomycetes</taxon>
        <taxon>Agaricomycetidae</taxon>
        <taxon>Agaricales</taxon>
        <taxon>Agaricineae</taxon>
        <taxon>Strophariaceae</taxon>
        <taxon>Agrocybe</taxon>
    </lineage>
</organism>
<keyword evidence="3" id="KW-1185">Reference proteome</keyword>
<dbReference type="Proteomes" id="UP001148786">
    <property type="component" value="Unassembled WGS sequence"/>
</dbReference>
<proteinExistence type="predicted"/>
<evidence type="ECO:0000256" key="1">
    <source>
        <dbReference type="SAM" id="MobiDB-lite"/>
    </source>
</evidence>
<accession>A0A9W8MNX0</accession>